<keyword evidence="5" id="KW-0808">Transferase</keyword>
<feature type="domain" description="Deoxynucleoside kinase" evidence="4">
    <location>
        <begin position="6"/>
        <end position="201"/>
    </location>
</feature>
<proteinExistence type="predicted"/>
<dbReference type="Gene3D" id="3.40.50.300">
    <property type="entry name" value="P-loop containing nucleotide triphosphate hydrolases"/>
    <property type="match status" value="1"/>
</dbReference>
<name>A0A170PIX3_9CHLR</name>
<dbReference type="AlphaFoldDB" id="A0A170PIX3"/>
<dbReference type="CDD" id="cd01673">
    <property type="entry name" value="dNK"/>
    <property type="match status" value="1"/>
</dbReference>
<dbReference type="GO" id="GO:0019136">
    <property type="term" value="F:deoxynucleoside kinase activity"/>
    <property type="evidence" value="ECO:0007669"/>
    <property type="project" value="InterPro"/>
</dbReference>
<keyword evidence="3" id="KW-0067">ATP-binding</keyword>
<dbReference type="Proteomes" id="UP000215027">
    <property type="component" value="Chromosome I"/>
</dbReference>
<feature type="binding site" evidence="3">
    <location>
        <begin position="139"/>
        <end position="143"/>
    </location>
    <ligand>
        <name>ATP</name>
        <dbReference type="ChEBI" id="CHEBI:30616"/>
    </ligand>
</feature>
<dbReference type="InterPro" id="IPR027417">
    <property type="entry name" value="P-loop_NTPase"/>
</dbReference>
<gene>
    <name evidence="5" type="ORF">CFX0092_A3215</name>
</gene>
<sequence>MTKRFILVAGNIGVGKTSLTERLGGRLGWITGFESVVDNPYLAEFYGDMRQWSFHLQVFFLGHRAQQHLALAGQAQSAIADRSIYEDAHIFARVLHHMGNLNERDYQSYRSVYELIVANLPRPDLLLYLTAPVPVLLERIRRRARPIEAGISADYLSLLDSFYEEWLHSFDLCPVLTIRTQQLDFVHQAQSLDTVIDRIEATLSGRDEVIFD</sequence>
<feature type="binding site" evidence="2">
    <location>
        <position position="148"/>
    </location>
    <ligand>
        <name>substrate</name>
    </ligand>
</feature>
<dbReference type="GO" id="GO:0005524">
    <property type="term" value="F:ATP binding"/>
    <property type="evidence" value="ECO:0007669"/>
    <property type="project" value="UniProtKB-KW"/>
</dbReference>
<reference evidence="5" key="1">
    <citation type="submission" date="2016-01" db="EMBL/GenBank/DDBJ databases">
        <authorList>
            <person name="Mcilroy J.S."/>
            <person name="Karst M S."/>
            <person name="Albertsen M."/>
        </authorList>
    </citation>
    <scope>NUCLEOTIDE SEQUENCE</scope>
    <source>
        <strain evidence="5">Cfx-K</strain>
    </source>
</reference>
<dbReference type="PANTHER" id="PTHR10513">
    <property type="entry name" value="DEOXYNUCLEOSIDE KINASE"/>
    <property type="match status" value="1"/>
</dbReference>
<feature type="binding site" evidence="3">
    <location>
        <begin position="10"/>
        <end position="18"/>
    </location>
    <ligand>
        <name>ATP</name>
        <dbReference type="ChEBI" id="CHEBI:30616"/>
    </ligand>
</feature>
<evidence type="ECO:0000313" key="5">
    <source>
        <dbReference type="EMBL" id="CUS05093.2"/>
    </source>
</evidence>
<organism evidence="5 6">
    <name type="scientific">Candidatus Promineifilum breve</name>
    <dbReference type="NCBI Taxonomy" id="1806508"/>
    <lineage>
        <taxon>Bacteria</taxon>
        <taxon>Bacillati</taxon>
        <taxon>Chloroflexota</taxon>
        <taxon>Ardenticatenia</taxon>
        <taxon>Candidatus Promineifilales</taxon>
        <taxon>Candidatus Promineifilaceae</taxon>
        <taxon>Candidatus Promineifilum</taxon>
    </lineage>
</organism>
<dbReference type="InterPro" id="IPR031314">
    <property type="entry name" value="DNK_dom"/>
</dbReference>
<keyword evidence="3" id="KW-0547">Nucleotide-binding</keyword>
<dbReference type="Pfam" id="PF01712">
    <property type="entry name" value="dNK"/>
    <property type="match status" value="1"/>
</dbReference>
<dbReference type="RefSeq" id="WP_095044342.1">
    <property type="nucleotide sequence ID" value="NZ_LN890655.1"/>
</dbReference>
<dbReference type="PANTHER" id="PTHR10513:SF35">
    <property type="entry name" value="DEOXYADENOSINE KINASE"/>
    <property type="match status" value="1"/>
</dbReference>
<feature type="active site" description="Proton acceptor" evidence="1">
    <location>
        <position position="81"/>
    </location>
</feature>
<feature type="binding site" evidence="3">
    <location>
        <begin position="183"/>
        <end position="185"/>
    </location>
    <ligand>
        <name>ATP</name>
        <dbReference type="ChEBI" id="CHEBI:30616"/>
    </ligand>
</feature>
<feature type="binding site" evidence="2">
    <location>
        <position position="46"/>
    </location>
    <ligand>
        <name>substrate</name>
    </ligand>
</feature>
<dbReference type="EC" id="2.7.1.-" evidence="5"/>
<evidence type="ECO:0000313" key="6">
    <source>
        <dbReference type="Proteomes" id="UP000215027"/>
    </source>
</evidence>
<dbReference type="GO" id="GO:0005737">
    <property type="term" value="C:cytoplasm"/>
    <property type="evidence" value="ECO:0007669"/>
    <property type="project" value="TreeGrafter"/>
</dbReference>
<evidence type="ECO:0000256" key="2">
    <source>
        <dbReference type="PIRSR" id="PIRSR000705-2"/>
    </source>
</evidence>
<dbReference type="InterPro" id="IPR050566">
    <property type="entry name" value="Deoxyribonucleoside_kinase"/>
</dbReference>
<dbReference type="SUPFAM" id="SSF52540">
    <property type="entry name" value="P-loop containing nucleoside triphosphate hydrolases"/>
    <property type="match status" value="1"/>
</dbReference>
<dbReference type="PIRSF" id="PIRSF000705">
    <property type="entry name" value="DNK"/>
    <property type="match status" value="1"/>
</dbReference>
<dbReference type="KEGG" id="pbf:CFX0092_A3215"/>
<dbReference type="InterPro" id="IPR002624">
    <property type="entry name" value="DCK/DGK"/>
</dbReference>
<accession>A0A170PIX3</accession>
<feature type="binding site" evidence="2">
    <location>
        <position position="87"/>
    </location>
    <ligand>
        <name>substrate</name>
    </ligand>
</feature>
<feature type="binding site" evidence="2">
    <location>
        <position position="57"/>
    </location>
    <ligand>
        <name>substrate</name>
    </ligand>
</feature>
<dbReference type="EMBL" id="LN890655">
    <property type="protein sequence ID" value="CUS05093.2"/>
    <property type="molecule type" value="Genomic_DNA"/>
</dbReference>
<dbReference type="OrthoDB" id="9776634at2"/>
<evidence type="ECO:0000256" key="3">
    <source>
        <dbReference type="PIRSR" id="PIRSR000705-3"/>
    </source>
</evidence>
<evidence type="ECO:0000259" key="4">
    <source>
        <dbReference type="Pfam" id="PF01712"/>
    </source>
</evidence>
<keyword evidence="5" id="KW-0418">Kinase</keyword>
<evidence type="ECO:0000256" key="1">
    <source>
        <dbReference type="PIRSR" id="PIRSR000705-1"/>
    </source>
</evidence>
<keyword evidence="6" id="KW-1185">Reference proteome</keyword>
<feature type="binding site" evidence="2">
    <location>
        <position position="82"/>
    </location>
    <ligand>
        <name>substrate</name>
    </ligand>
</feature>
<protein>
    <submittedName>
        <fullName evidence="5">Deoxynucleoside kinase</fullName>
        <ecNumber evidence="5">2.7.1.-</ecNumber>
    </submittedName>
</protein>
<feature type="binding site" evidence="2">
    <location>
        <position position="34"/>
    </location>
    <ligand>
        <name>substrate</name>
    </ligand>
</feature>